<keyword evidence="2" id="KW-1185">Reference proteome</keyword>
<dbReference type="RefSeq" id="WP_229575532.1">
    <property type="nucleotide sequence ID" value="NZ_CP128477.1"/>
</dbReference>
<evidence type="ECO:0000313" key="1">
    <source>
        <dbReference type="EMBL" id="MCJ8239073.1"/>
    </source>
</evidence>
<organism evidence="1 2">
    <name type="scientific">Peteryoungia algae</name>
    <dbReference type="NCBI Taxonomy" id="2919917"/>
    <lineage>
        <taxon>Bacteria</taxon>
        <taxon>Pseudomonadati</taxon>
        <taxon>Pseudomonadota</taxon>
        <taxon>Alphaproteobacteria</taxon>
        <taxon>Hyphomicrobiales</taxon>
        <taxon>Rhizobiaceae</taxon>
        <taxon>Peteryoungia</taxon>
    </lineage>
</organism>
<comment type="caution">
    <text evidence="1">The sequence shown here is derived from an EMBL/GenBank/DDBJ whole genome shotgun (WGS) entry which is preliminary data.</text>
</comment>
<name>A0ABT0D0Z5_9HYPH</name>
<sequence length="66" mass="7669">MTSTAFQTLRHSLATLMAKTRQRTTREATRRTLASLDTALRDDLGLTRHHQFITFQNAKHDKHSFE</sequence>
<protein>
    <recommendedName>
        <fullName evidence="3">DUF1127 domain-containing protein</fullName>
    </recommendedName>
</protein>
<dbReference type="Proteomes" id="UP001522662">
    <property type="component" value="Unassembled WGS sequence"/>
</dbReference>
<proteinExistence type="predicted"/>
<evidence type="ECO:0000313" key="2">
    <source>
        <dbReference type="Proteomes" id="UP001522662"/>
    </source>
</evidence>
<accession>A0ABT0D0Z5</accession>
<evidence type="ECO:0008006" key="3">
    <source>
        <dbReference type="Google" id="ProtNLM"/>
    </source>
</evidence>
<dbReference type="EMBL" id="JALAYX010000003">
    <property type="protein sequence ID" value="MCJ8239073.1"/>
    <property type="molecule type" value="Genomic_DNA"/>
</dbReference>
<reference evidence="1 2" key="1">
    <citation type="submission" date="2022-03" db="EMBL/GenBank/DDBJ databases">
        <title>Rhizobium SSM4.3 sp. nov., isolated from Sediment (Gouqi Island).</title>
        <authorList>
            <person name="Chen G."/>
        </authorList>
    </citation>
    <scope>NUCLEOTIDE SEQUENCE [LARGE SCALE GENOMIC DNA]</scope>
    <source>
        <strain evidence="1 2">SSM4.3</strain>
    </source>
</reference>
<gene>
    <name evidence="1" type="ORF">MKJ03_12090</name>
</gene>